<dbReference type="PANTHER" id="PTHR30093">
    <property type="entry name" value="GENERAL SECRETION PATHWAY PROTEIN G"/>
    <property type="match status" value="1"/>
</dbReference>
<evidence type="ECO:0000256" key="1">
    <source>
        <dbReference type="ARBA" id="ARBA00004167"/>
    </source>
</evidence>
<evidence type="ECO:0000256" key="2">
    <source>
        <dbReference type="ARBA" id="ARBA00022481"/>
    </source>
</evidence>
<sequence>MPKLVHSLLLVVHRILKTANREPVTVNCKAKGFTLIELLIVITIIGILASLTFVSYSSAQERARDTKRKNDLEAIKKALELAKQDSTGAYYYPEDHLTLDDDPNSPYIKILPTDPKTGVDYTYTPTPAGCTDGGPTYCTSYTVIACLENKTDQDRDNTKYSGCVTNASYTVTTN</sequence>
<dbReference type="AlphaFoldDB" id="A0A1F5GSQ6"/>
<dbReference type="Pfam" id="PF07963">
    <property type="entry name" value="N_methyl"/>
    <property type="match status" value="1"/>
</dbReference>
<keyword evidence="3 6" id="KW-0812">Transmembrane</keyword>
<dbReference type="InterPro" id="IPR000983">
    <property type="entry name" value="Bac_GSPG_pilin"/>
</dbReference>
<dbReference type="GO" id="GO:0015627">
    <property type="term" value="C:type II protein secretion system complex"/>
    <property type="evidence" value="ECO:0007669"/>
    <property type="project" value="InterPro"/>
</dbReference>
<evidence type="ECO:0000256" key="6">
    <source>
        <dbReference type="SAM" id="Phobius"/>
    </source>
</evidence>
<dbReference type="NCBIfam" id="TIGR02532">
    <property type="entry name" value="IV_pilin_GFxxxE"/>
    <property type="match status" value="1"/>
</dbReference>
<evidence type="ECO:0000313" key="7">
    <source>
        <dbReference type="EMBL" id="OGD94913.1"/>
    </source>
</evidence>
<dbReference type="STRING" id="1797724.A3A48_00635"/>
<dbReference type="SUPFAM" id="SSF54523">
    <property type="entry name" value="Pili subunits"/>
    <property type="match status" value="1"/>
</dbReference>
<keyword evidence="2" id="KW-0488">Methylation</keyword>
<dbReference type="Gene3D" id="3.30.700.10">
    <property type="entry name" value="Glycoprotein, Type 4 Pilin"/>
    <property type="match status" value="1"/>
</dbReference>
<evidence type="ECO:0000256" key="3">
    <source>
        <dbReference type="ARBA" id="ARBA00022692"/>
    </source>
</evidence>
<organism evidence="7 8">
    <name type="scientific">Candidatus Curtissbacteria bacterium RIFCSPLOWO2_01_FULL_37_9</name>
    <dbReference type="NCBI Taxonomy" id="1797724"/>
    <lineage>
        <taxon>Bacteria</taxon>
        <taxon>Candidatus Curtissiibacteriota</taxon>
    </lineage>
</organism>
<dbReference type="PRINTS" id="PR00813">
    <property type="entry name" value="BCTERIALGSPG"/>
</dbReference>
<reference evidence="7 8" key="1">
    <citation type="journal article" date="2016" name="Nat. Commun.">
        <title>Thousands of microbial genomes shed light on interconnected biogeochemical processes in an aquifer system.</title>
        <authorList>
            <person name="Anantharaman K."/>
            <person name="Brown C.T."/>
            <person name="Hug L.A."/>
            <person name="Sharon I."/>
            <person name="Castelle C.J."/>
            <person name="Probst A.J."/>
            <person name="Thomas B.C."/>
            <person name="Singh A."/>
            <person name="Wilkins M.J."/>
            <person name="Karaoz U."/>
            <person name="Brodie E.L."/>
            <person name="Williams K.H."/>
            <person name="Hubbard S.S."/>
            <person name="Banfield J.F."/>
        </authorList>
    </citation>
    <scope>NUCLEOTIDE SEQUENCE [LARGE SCALE GENOMIC DNA]</scope>
</reference>
<gene>
    <name evidence="7" type="ORF">A3A48_00635</name>
</gene>
<dbReference type="InterPro" id="IPR012902">
    <property type="entry name" value="N_methyl_site"/>
</dbReference>
<dbReference type="PANTHER" id="PTHR30093:SF44">
    <property type="entry name" value="TYPE II SECRETION SYSTEM CORE PROTEIN G"/>
    <property type="match status" value="1"/>
</dbReference>
<dbReference type="Proteomes" id="UP000178336">
    <property type="component" value="Unassembled WGS sequence"/>
</dbReference>
<evidence type="ECO:0000313" key="8">
    <source>
        <dbReference type="Proteomes" id="UP000178336"/>
    </source>
</evidence>
<dbReference type="EMBL" id="MFBN01000035">
    <property type="protein sequence ID" value="OGD94913.1"/>
    <property type="molecule type" value="Genomic_DNA"/>
</dbReference>
<dbReference type="GO" id="GO:0015628">
    <property type="term" value="P:protein secretion by the type II secretion system"/>
    <property type="evidence" value="ECO:0007669"/>
    <property type="project" value="InterPro"/>
</dbReference>
<keyword evidence="5 6" id="KW-0472">Membrane</keyword>
<evidence type="ECO:0000256" key="5">
    <source>
        <dbReference type="ARBA" id="ARBA00023136"/>
    </source>
</evidence>
<dbReference type="PROSITE" id="PS00409">
    <property type="entry name" value="PROKAR_NTER_METHYL"/>
    <property type="match status" value="1"/>
</dbReference>
<comment type="caution">
    <text evidence="7">The sequence shown here is derived from an EMBL/GenBank/DDBJ whole genome shotgun (WGS) entry which is preliminary data.</text>
</comment>
<dbReference type="GO" id="GO:0016020">
    <property type="term" value="C:membrane"/>
    <property type="evidence" value="ECO:0007669"/>
    <property type="project" value="UniProtKB-SubCell"/>
</dbReference>
<feature type="transmembrane region" description="Helical" evidence="6">
    <location>
        <begin position="33"/>
        <end position="59"/>
    </location>
</feature>
<name>A0A1F5GSQ6_9BACT</name>
<evidence type="ECO:0000256" key="4">
    <source>
        <dbReference type="ARBA" id="ARBA00022989"/>
    </source>
</evidence>
<comment type="subcellular location">
    <subcellularLocation>
        <location evidence="1">Membrane</location>
        <topology evidence="1">Single-pass membrane protein</topology>
    </subcellularLocation>
</comment>
<keyword evidence="4 6" id="KW-1133">Transmembrane helix</keyword>
<protein>
    <recommendedName>
        <fullName evidence="9">Type II secretion system protein GspG C-terminal domain-containing protein</fullName>
    </recommendedName>
</protein>
<accession>A0A1F5GSQ6</accession>
<dbReference type="InterPro" id="IPR045584">
    <property type="entry name" value="Pilin-like"/>
</dbReference>
<proteinExistence type="predicted"/>
<evidence type="ECO:0008006" key="9">
    <source>
        <dbReference type="Google" id="ProtNLM"/>
    </source>
</evidence>